<dbReference type="EMBL" id="ML000599">
    <property type="protein sequence ID" value="RKO84007.1"/>
    <property type="molecule type" value="Genomic_DNA"/>
</dbReference>
<evidence type="ECO:0000256" key="1">
    <source>
        <dbReference type="SAM" id="MobiDB-lite"/>
    </source>
</evidence>
<accession>A0A4V1IPR8</accession>
<proteinExistence type="predicted"/>
<gene>
    <name evidence="2" type="ORF">BDK51DRAFT_51887</name>
</gene>
<keyword evidence="3" id="KW-1185">Reference proteome</keyword>
<sequence>MRNQWCSARVWERRKGHRGYDTDSDGDGTLAWPARASCASPQPSLGAQVQNAFADDTDSDGDGTLAWPALASCESPQPSLGAQVWNAFADDTDSNGDGTVMWPHSHTHDAAADEPQRTLVLPDTDHPHRSPLSPLRRSKSSGILAAQQGQLWYSNIKDRNAAFPRNRSAADSKHGTGRSERAPSGTVVKVVHEPGRRGSCQDKR</sequence>
<feature type="compositionally biased region" description="Basic and acidic residues" evidence="1">
    <location>
        <begin position="168"/>
        <end position="181"/>
    </location>
</feature>
<organism evidence="2 3">
    <name type="scientific">Blyttiomyces helicus</name>
    <dbReference type="NCBI Taxonomy" id="388810"/>
    <lineage>
        <taxon>Eukaryota</taxon>
        <taxon>Fungi</taxon>
        <taxon>Fungi incertae sedis</taxon>
        <taxon>Chytridiomycota</taxon>
        <taxon>Chytridiomycota incertae sedis</taxon>
        <taxon>Chytridiomycetes</taxon>
        <taxon>Chytridiomycetes incertae sedis</taxon>
        <taxon>Blyttiomyces</taxon>
    </lineage>
</organism>
<evidence type="ECO:0000313" key="3">
    <source>
        <dbReference type="Proteomes" id="UP000269721"/>
    </source>
</evidence>
<protein>
    <submittedName>
        <fullName evidence="2">Uncharacterized protein</fullName>
    </submittedName>
</protein>
<reference evidence="3" key="1">
    <citation type="journal article" date="2018" name="Nat. Microbiol.">
        <title>Leveraging single-cell genomics to expand the fungal tree of life.</title>
        <authorList>
            <person name="Ahrendt S.R."/>
            <person name="Quandt C.A."/>
            <person name="Ciobanu D."/>
            <person name="Clum A."/>
            <person name="Salamov A."/>
            <person name="Andreopoulos B."/>
            <person name="Cheng J.F."/>
            <person name="Woyke T."/>
            <person name="Pelin A."/>
            <person name="Henrissat B."/>
            <person name="Reynolds N.K."/>
            <person name="Benny G.L."/>
            <person name="Smith M.E."/>
            <person name="James T.Y."/>
            <person name="Grigoriev I.V."/>
        </authorList>
    </citation>
    <scope>NUCLEOTIDE SEQUENCE [LARGE SCALE GENOMIC DNA]</scope>
</reference>
<evidence type="ECO:0000313" key="2">
    <source>
        <dbReference type="EMBL" id="RKO84007.1"/>
    </source>
</evidence>
<dbReference type="Proteomes" id="UP000269721">
    <property type="component" value="Unassembled WGS sequence"/>
</dbReference>
<feature type="compositionally biased region" description="Basic and acidic residues" evidence="1">
    <location>
        <begin position="190"/>
        <end position="204"/>
    </location>
</feature>
<dbReference type="AlphaFoldDB" id="A0A4V1IPR8"/>
<feature type="region of interest" description="Disordered" evidence="1">
    <location>
        <begin position="163"/>
        <end position="204"/>
    </location>
</feature>
<name>A0A4V1IPR8_9FUNG</name>